<dbReference type="GO" id="GO:0071944">
    <property type="term" value="C:cell periphery"/>
    <property type="evidence" value="ECO:0007669"/>
    <property type="project" value="TreeGrafter"/>
</dbReference>
<dbReference type="Proteomes" id="UP000606974">
    <property type="component" value="Unassembled WGS sequence"/>
</dbReference>
<evidence type="ECO:0000259" key="2">
    <source>
        <dbReference type="Pfam" id="PF04424"/>
    </source>
</evidence>
<evidence type="ECO:0000313" key="4">
    <source>
        <dbReference type="Proteomes" id="UP000606974"/>
    </source>
</evidence>
<feature type="region of interest" description="Disordered" evidence="1">
    <location>
        <begin position="723"/>
        <end position="762"/>
    </location>
</feature>
<feature type="compositionally biased region" description="Polar residues" evidence="1">
    <location>
        <begin position="99"/>
        <end position="109"/>
    </location>
</feature>
<feature type="compositionally biased region" description="Polar residues" evidence="1">
    <location>
        <begin position="799"/>
        <end position="809"/>
    </location>
</feature>
<dbReference type="InterPro" id="IPR033979">
    <property type="entry name" value="MINDY_domain"/>
</dbReference>
<feature type="region of interest" description="Disordered" evidence="1">
    <location>
        <begin position="371"/>
        <end position="412"/>
    </location>
</feature>
<feature type="compositionally biased region" description="Polar residues" evidence="1">
    <location>
        <begin position="730"/>
        <end position="742"/>
    </location>
</feature>
<dbReference type="OrthoDB" id="10261212at2759"/>
<evidence type="ECO:0000313" key="3">
    <source>
        <dbReference type="EMBL" id="KAF7510274.1"/>
    </source>
</evidence>
<protein>
    <recommendedName>
        <fullName evidence="2">MINDY deubiquitinase domain-containing protein</fullName>
    </recommendedName>
</protein>
<dbReference type="EMBL" id="JAACFV010000032">
    <property type="protein sequence ID" value="KAF7510274.1"/>
    <property type="molecule type" value="Genomic_DNA"/>
</dbReference>
<dbReference type="PANTHER" id="PTHR18063">
    <property type="entry name" value="NF-E2 INDUCIBLE PROTEIN"/>
    <property type="match status" value="1"/>
</dbReference>
<dbReference type="InterPro" id="IPR007518">
    <property type="entry name" value="MINDY"/>
</dbReference>
<dbReference type="AlphaFoldDB" id="A0A8H7AMT4"/>
<sequence length="940" mass="102753">MVVRKSTTAGAFTSESTSSSLSPTSEPASLASSSYEIVTRSSNSTSNSYSSSYHQPRSNPILVGEEPASGAVNSDYNEGPSAPKGGTDETPLPVRLQAGGTTRSLQNMHTELPDTLRAGLSGGGKATPRSSMDSERSRDFWEEDVHDNTGRSQQSSKVDKVALSTSEPISASLSPSIPHPNMPTLPQRSNNPFRRGNSSTSFKKNSVSSSNAFMFDIDNHKATTPDTPVEMTANLSLVDRPFSEYSTSFRPSTLNLNSTFKELEPEQTSLRATRAQLEPSTLHSPSIESPIGNHQSALIPVSSEMSEDTGPESLHPWPWNAIGGSAQDSNIVSGNARSSVGVKLEKELPATPSVDALQTANVLLPVERDPTIPIQRPIPSRGTTTQKPERYLDPPSTPSRPREHSNATTEAEMSKLREHRNETYQIKHFNWFDHNSRALRRSSMLTQNKNGPCPLLALVNALILGGENDTHSALGAALRTREQVSLGLIIESLLDELTSEGRGGQLTELPDVDELNGFLLRLHTGMTANPRLASPETPSPNLMDARNSSLHLPLSLNNDRKPGVFENTQDMRLYGAFNIPLVHGWLAPRSDPARAAFARSAQTYEDAQTIQFREEELEDKLSRVGLTSEEQQLLQDISSIKSFLESYPTQITPYGLEVIYESLYPAASAILFRNDHFSTIYKHPESGQLFTLVTDAGYSDRDEVIWESLVDVSGQNSEFFSGDFRPIGNLETSTKTQQTPLDSTSTSYTPQQPSQLHGAGSPASFQELQQQADADFAMALQLQEEEEARLDDPRRRSNVNEMNQSSGTGHPNRLGDQEATRPAIPPRNTHNQGVTRPVDISSDEAPPPAYEEAAKGKPYLPPTGHPQHPSFNGRSPSSGPSTPMYPPPRRQAGPRRMSAFQETSQFQSSPPLTRPHTNNSLGVSQSSGRSRDREKDCIVM</sequence>
<feature type="region of interest" description="Disordered" evidence="1">
    <location>
        <begin position="1"/>
        <end position="205"/>
    </location>
</feature>
<dbReference type="PANTHER" id="PTHR18063:SF6">
    <property type="entry name" value="UBIQUITIN CARBOXYL-TERMINAL HYDROLASE"/>
    <property type="match status" value="1"/>
</dbReference>
<feature type="domain" description="MINDY deubiquitinase" evidence="2">
    <location>
        <begin position="422"/>
        <end position="724"/>
    </location>
</feature>
<name>A0A8H7AMT4_9EURO</name>
<dbReference type="GO" id="GO:0071108">
    <property type="term" value="P:protein K48-linked deubiquitination"/>
    <property type="evidence" value="ECO:0007669"/>
    <property type="project" value="TreeGrafter"/>
</dbReference>
<feature type="compositionally biased region" description="Low complexity" evidence="1">
    <location>
        <begin position="14"/>
        <end position="34"/>
    </location>
</feature>
<feature type="compositionally biased region" description="Low complexity" evidence="1">
    <location>
        <begin position="743"/>
        <end position="755"/>
    </location>
</feature>
<feature type="compositionally biased region" description="Polar residues" evidence="1">
    <location>
        <begin position="163"/>
        <end position="175"/>
    </location>
</feature>
<feature type="compositionally biased region" description="Polar residues" evidence="1">
    <location>
        <begin position="900"/>
        <end position="928"/>
    </location>
</feature>
<keyword evidence="4" id="KW-1185">Reference proteome</keyword>
<accession>A0A8H7AMT4</accession>
<comment type="caution">
    <text evidence="3">The sequence shown here is derived from an EMBL/GenBank/DDBJ whole genome shotgun (WGS) entry which is preliminary data.</text>
</comment>
<feature type="compositionally biased region" description="Polar residues" evidence="1">
    <location>
        <begin position="869"/>
        <end position="881"/>
    </location>
</feature>
<feature type="compositionally biased region" description="Basic and acidic residues" evidence="1">
    <location>
        <begin position="929"/>
        <end position="940"/>
    </location>
</feature>
<dbReference type="GO" id="GO:0005829">
    <property type="term" value="C:cytosol"/>
    <property type="evidence" value="ECO:0007669"/>
    <property type="project" value="TreeGrafter"/>
</dbReference>
<gene>
    <name evidence="3" type="ORF">GJ744_006970</name>
</gene>
<feature type="compositionally biased region" description="Polar residues" evidence="1">
    <location>
        <begin position="1"/>
        <end position="13"/>
    </location>
</feature>
<dbReference type="GO" id="GO:0004843">
    <property type="term" value="F:cysteine-type deubiquitinase activity"/>
    <property type="evidence" value="ECO:0007669"/>
    <property type="project" value="InterPro"/>
</dbReference>
<proteinExistence type="predicted"/>
<dbReference type="GO" id="GO:1990380">
    <property type="term" value="F:K48-linked deubiquitinase activity"/>
    <property type="evidence" value="ECO:0007669"/>
    <property type="project" value="InterPro"/>
</dbReference>
<dbReference type="Pfam" id="PF04424">
    <property type="entry name" value="MINDY_DUB"/>
    <property type="match status" value="1"/>
</dbReference>
<feature type="compositionally biased region" description="Low complexity" evidence="1">
    <location>
        <begin position="41"/>
        <end position="53"/>
    </location>
</feature>
<feature type="region of interest" description="Disordered" evidence="1">
    <location>
        <begin position="786"/>
        <end position="940"/>
    </location>
</feature>
<dbReference type="GO" id="GO:0016807">
    <property type="term" value="F:cysteine-type carboxypeptidase activity"/>
    <property type="evidence" value="ECO:0007669"/>
    <property type="project" value="TreeGrafter"/>
</dbReference>
<reference evidence="3" key="1">
    <citation type="submission" date="2020-02" db="EMBL/GenBank/DDBJ databases">
        <authorList>
            <person name="Palmer J.M."/>
        </authorList>
    </citation>
    <scope>NUCLEOTIDE SEQUENCE</scope>
    <source>
        <strain evidence="3">EPUS1.4</strain>
        <tissue evidence="3">Thallus</tissue>
    </source>
</reference>
<organism evidence="3 4">
    <name type="scientific">Endocarpon pusillum</name>
    <dbReference type="NCBI Taxonomy" id="364733"/>
    <lineage>
        <taxon>Eukaryota</taxon>
        <taxon>Fungi</taxon>
        <taxon>Dikarya</taxon>
        <taxon>Ascomycota</taxon>
        <taxon>Pezizomycotina</taxon>
        <taxon>Eurotiomycetes</taxon>
        <taxon>Chaetothyriomycetidae</taxon>
        <taxon>Verrucariales</taxon>
        <taxon>Verrucariaceae</taxon>
        <taxon>Endocarpon</taxon>
    </lineage>
</organism>
<evidence type="ECO:0000256" key="1">
    <source>
        <dbReference type="SAM" id="MobiDB-lite"/>
    </source>
</evidence>